<keyword evidence="2" id="KW-1185">Reference proteome</keyword>
<accession>A0A919XN28</accession>
<protein>
    <submittedName>
        <fullName evidence="1">Uncharacterized protein</fullName>
    </submittedName>
</protein>
<proteinExistence type="predicted"/>
<gene>
    <name evidence="1" type="ORF">J2TS6_48230</name>
</gene>
<dbReference type="Proteomes" id="UP000679779">
    <property type="component" value="Unassembled WGS sequence"/>
</dbReference>
<name>A0A919XN28_9BACL</name>
<reference evidence="1" key="1">
    <citation type="submission" date="2021-03" db="EMBL/GenBank/DDBJ databases">
        <title>Antimicrobial resistance genes in bacteria isolated from Japanese honey, and their potential for conferring macrolide and lincosamide resistance in the American foulbrood pathogen Paenibacillus larvae.</title>
        <authorList>
            <person name="Okamoto M."/>
            <person name="Kumagai M."/>
            <person name="Kanamori H."/>
            <person name="Takamatsu D."/>
        </authorList>
    </citation>
    <scope>NUCLEOTIDE SEQUENCE</scope>
    <source>
        <strain evidence="1">J2TS6</strain>
    </source>
</reference>
<organism evidence="1 2">
    <name type="scientific">Paenibacillus albilobatus</name>
    <dbReference type="NCBI Taxonomy" id="2716884"/>
    <lineage>
        <taxon>Bacteria</taxon>
        <taxon>Bacillati</taxon>
        <taxon>Bacillota</taxon>
        <taxon>Bacilli</taxon>
        <taxon>Bacillales</taxon>
        <taxon>Paenibacillaceae</taxon>
        <taxon>Paenibacillus</taxon>
    </lineage>
</organism>
<dbReference type="EMBL" id="BORQ01000007">
    <property type="protein sequence ID" value="GIO33682.1"/>
    <property type="molecule type" value="Genomic_DNA"/>
</dbReference>
<evidence type="ECO:0000313" key="2">
    <source>
        <dbReference type="Proteomes" id="UP000679779"/>
    </source>
</evidence>
<evidence type="ECO:0000313" key="1">
    <source>
        <dbReference type="EMBL" id="GIO33682.1"/>
    </source>
</evidence>
<comment type="caution">
    <text evidence="1">The sequence shown here is derived from an EMBL/GenBank/DDBJ whole genome shotgun (WGS) entry which is preliminary data.</text>
</comment>
<dbReference type="AlphaFoldDB" id="A0A919XN28"/>
<sequence>MKVTLMLKDGGYAVVQTTPEMLGELANNIVCNGSETVHLMTRSVEAVGILVQGKKIGERVILTGGSEAADHAGQGS</sequence>